<feature type="region of interest" description="Disordered" evidence="1">
    <location>
        <begin position="27"/>
        <end position="71"/>
    </location>
</feature>
<protein>
    <submittedName>
        <fullName evidence="2">Uncharacterized protein</fullName>
    </submittedName>
</protein>
<accession>A0A5B7K825</accession>
<evidence type="ECO:0000313" key="3">
    <source>
        <dbReference type="Proteomes" id="UP000324222"/>
    </source>
</evidence>
<evidence type="ECO:0000256" key="1">
    <source>
        <dbReference type="SAM" id="MobiDB-lite"/>
    </source>
</evidence>
<gene>
    <name evidence="2" type="ORF">E2C01_098866</name>
</gene>
<dbReference type="Proteomes" id="UP000324222">
    <property type="component" value="Unassembled WGS sequence"/>
</dbReference>
<dbReference type="AlphaFoldDB" id="A0A5B7K825"/>
<proteinExistence type="predicted"/>
<sequence length="71" mass="8001">MRTAAFVAHDVNSPSCIVRRPSWGAESSVGRRVDGGAHVGQKGLARREGECKIKARRNRRRSLTRKREEEN</sequence>
<organism evidence="2 3">
    <name type="scientific">Portunus trituberculatus</name>
    <name type="common">Swimming crab</name>
    <name type="synonym">Neptunus trituberculatus</name>
    <dbReference type="NCBI Taxonomy" id="210409"/>
    <lineage>
        <taxon>Eukaryota</taxon>
        <taxon>Metazoa</taxon>
        <taxon>Ecdysozoa</taxon>
        <taxon>Arthropoda</taxon>
        <taxon>Crustacea</taxon>
        <taxon>Multicrustacea</taxon>
        <taxon>Malacostraca</taxon>
        <taxon>Eumalacostraca</taxon>
        <taxon>Eucarida</taxon>
        <taxon>Decapoda</taxon>
        <taxon>Pleocyemata</taxon>
        <taxon>Brachyura</taxon>
        <taxon>Eubrachyura</taxon>
        <taxon>Portunoidea</taxon>
        <taxon>Portunidae</taxon>
        <taxon>Portuninae</taxon>
        <taxon>Portunus</taxon>
    </lineage>
</organism>
<reference evidence="2 3" key="1">
    <citation type="submission" date="2019-05" db="EMBL/GenBank/DDBJ databases">
        <title>Another draft genome of Portunus trituberculatus and its Hox gene families provides insights of decapod evolution.</title>
        <authorList>
            <person name="Jeong J.-H."/>
            <person name="Song I."/>
            <person name="Kim S."/>
            <person name="Choi T."/>
            <person name="Kim D."/>
            <person name="Ryu S."/>
            <person name="Kim W."/>
        </authorList>
    </citation>
    <scope>NUCLEOTIDE SEQUENCE [LARGE SCALE GENOMIC DNA]</scope>
    <source>
        <tissue evidence="2">Muscle</tissue>
    </source>
</reference>
<dbReference type="EMBL" id="VSRR010135338">
    <property type="protein sequence ID" value="MPD03240.1"/>
    <property type="molecule type" value="Genomic_DNA"/>
</dbReference>
<evidence type="ECO:0000313" key="2">
    <source>
        <dbReference type="EMBL" id="MPD03240.1"/>
    </source>
</evidence>
<feature type="compositionally biased region" description="Basic residues" evidence="1">
    <location>
        <begin position="54"/>
        <end position="64"/>
    </location>
</feature>
<keyword evidence="3" id="KW-1185">Reference proteome</keyword>
<name>A0A5B7K825_PORTR</name>
<comment type="caution">
    <text evidence="2">The sequence shown here is derived from an EMBL/GenBank/DDBJ whole genome shotgun (WGS) entry which is preliminary data.</text>
</comment>